<dbReference type="OrthoDB" id="5325135at2"/>
<keyword evidence="1" id="KW-0812">Transmembrane</keyword>
<accession>A0A1C3U2X4</accession>
<organism evidence="2 3">
    <name type="scientific">Rhizobium miluonense</name>
    <dbReference type="NCBI Taxonomy" id="411945"/>
    <lineage>
        <taxon>Bacteria</taxon>
        <taxon>Pseudomonadati</taxon>
        <taxon>Pseudomonadota</taxon>
        <taxon>Alphaproteobacteria</taxon>
        <taxon>Hyphomicrobiales</taxon>
        <taxon>Rhizobiaceae</taxon>
        <taxon>Rhizobium/Agrobacterium group</taxon>
        <taxon>Rhizobium</taxon>
    </lineage>
</organism>
<keyword evidence="1" id="KW-1133">Transmembrane helix</keyword>
<dbReference type="EMBL" id="FMAH01000001">
    <property type="protein sequence ID" value="SCB09819.1"/>
    <property type="molecule type" value="Genomic_DNA"/>
</dbReference>
<evidence type="ECO:0000313" key="3">
    <source>
        <dbReference type="Proteomes" id="UP000199435"/>
    </source>
</evidence>
<name>A0A1C3U2X4_9HYPH</name>
<dbReference type="InterPro" id="IPR007047">
    <property type="entry name" value="Flp_Fap"/>
</dbReference>
<feature type="transmembrane region" description="Helical" evidence="1">
    <location>
        <begin position="20"/>
        <end position="42"/>
    </location>
</feature>
<keyword evidence="1" id="KW-0472">Membrane</keyword>
<evidence type="ECO:0000313" key="2">
    <source>
        <dbReference type="EMBL" id="SCB09819.1"/>
    </source>
</evidence>
<dbReference type="AlphaFoldDB" id="A0A1C3U2X4"/>
<dbReference type="Pfam" id="PF04964">
    <property type="entry name" value="Flp_Fap"/>
    <property type="match status" value="1"/>
</dbReference>
<proteinExistence type="predicted"/>
<reference evidence="3" key="1">
    <citation type="submission" date="2016-08" db="EMBL/GenBank/DDBJ databases">
        <authorList>
            <person name="Varghese N."/>
            <person name="Submissions Spin"/>
        </authorList>
    </citation>
    <scope>NUCLEOTIDE SEQUENCE [LARGE SCALE GENOMIC DNA]</scope>
    <source>
        <strain evidence="3">HAMBI 2971</strain>
    </source>
</reference>
<dbReference type="STRING" id="411945.GA0061102_1001401"/>
<dbReference type="Proteomes" id="UP000199435">
    <property type="component" value="Unassembled WGS sequence"/>
</dbReference>
<protein>
    <submittedName>
        <fullName evidence="2">Pilus assembly protein Flp/PilA</fullName>
    </submittedName>
</protein>
<dbReference type="RefSeq" id="WP_092843514.1">
    <property type="nucleotide sequence ID" value="NZ_FMAH01000001.1"/>
</dbReference>
<sequence>MSKLFSRFLKDESGATAIEYGLIAALISVAIITGATTLGGALNNTFTNIATQMNHSGNGIGTK</sequence>
<gene>
    <name evidence="2" type="ORF">GA0061102_1001401</name>
</gene>
<keyword evidence="3" id="KW-1185">Reference proteome</keyword>
<evidence type="ECO:0000256" key="1">
    <source>
        <dbReference type="SAM" id="Phobius"/>
    </source>
</evidence>